<protein>
    <submittedName>
        <fullName evidence="2">Uncharacterized protein</fullName>
    </submittedName>
</protein>
<organism evidence="2 3">
    <name type="scientific">Actinidia rufa</name>
    <dbReference type="NCBI Taxonomy" id="165716"/>
    <lineage>
        <taxon>Eukaryota</taxon>
        <taxon>Viridiplantae</taxon>
        <taxon>Streptophyta</taxon>
        <taxon>Embryophyta</taxon>
        <taxon>Tracheophyta</taxon>
        <taxon>Spermatophyta</taxon>
        <taxon>Magnoliopsida</taxon>
        <taxon>eudicotyledons</taxon>
        <taxon>Gunneridae</taxon>
        <taxon>Pentapetalae</taxon>
        <taxon>asterids</taxon>
        <taxon>Ericales</taxon>
        <taxon>Actinidiaceae</taxon>
        <taxon>Actinidia</taxon>
    </lineage>
</organism>
<keyword evidence="3" id="KW-1185">Reference proteome</keyword>
<evidence type="ECO:0000256" key="1">
    <source>
        <dbReference type="SAM" id="MobiDB-lite"/>
    </source>
</evidence>
<accession>A0A7J0E239</accession>
<evidence type="ECO:0000313" key="3">
    <source>
        <dbReference type="Proteomes" id="UP000585474"/>
    </source>
</evidence>
<reference evidence="3" key="1">
    <citation type="submission" date="2019-07" db="EMBL/GenBank/DDBJ databases">
        <title>De Novo Assembly of kiwifruit Actinidia rufa.</title>
        <authorList>
            <person name="Sugita-Konishi S."/>
            <person name="Sato K."/>
            <person name="Mori E."/>
            <person name="Abe Y."/>
            <person name="Kisaki G."/>
            <person name="Hamano K."/>
            <person name="Suezawa K."/>
            <person name="Otani M."/>
            <person name="Fukuda T."/>
            <person name="Manabe T."/>
            <person name="Gomi K."/>
            <person name="Tabuchi M."/>
            <person name="Akimitsu K."/>
            <person name="Kataoka I."/>
        </authorList>
    </citation>
    <scope>NUCLEOTIDE SEQUENCE [LARGE SCALE GENOMIC DNA]</scope>
    <source>
        <strain evidence="3">cv. Fuchu</strain>
    </source>
</reference>
<dbReference type="AlphaFoldDB" id="A0A7J0E239"/>
<dbReference type="EMBL" id="BJWL01000461">
    <property type="protein sequence ID" value="GFS46080.1"/>
    <property type="molecule type" value="Genomic_DNA"/>
</dbReference>
<dbReference type="Proteomes" id="UP000585474">
    <property type="component" value="Unassembled WGS sequence"/>
</dbReference>
<feature type="region of interest" description="Disordered" evidence="1">
    <location>
        <begin position="271"/>
        <end position="308"/>
    </location>
</feature>
<comment type="caution">
    <text evidence="2">The sequence shown here is derived from an EMBL/GenBank/DDBJ whole genome shotgun (WGS) entry which is preliminary data.</text>
</comment>
<dbReference type="OrthoDB" id="672227at2759"/>
<gene>
    <name evidence="2" type="ORF">Acr_00g0100020</name>
</gene>
<sequence>MVVAVVVASLNNKGEGWQSIDSQRAVAGCQINNQHSESLLSLVLILATCVKEQTLSVGVKPLPEANETVASTCPGEVAFYEATFQAGLRLPIHPTIRRILAHYNICPQLAPNALFNNPKSNSGWLYFKARPRKTLLGGYPCNVKGWKKKFFFISRDNWEFTHRLSRDLRVLRVSRSWSTPDKRCNVSPIFIEIGQERFDQISSTLEQGQLYLIKGVLRSKSFLRSFGLDSKRMAYNGMDNAKEKSAGDATHVVINEAISKKVDMKKFTQMAKGRGEPMGSTSSAKGIISGEKHPRDKTPNILPSKKGK</sequence>
<evidence type="ECO:0000313" key="2">
    <source>
        <dbReference type="EMBL" id="GFS46080.1"/>
    </source>
</evidence>
<proteinExistence type="predicted"/>
<name>A0A7J0E239_9ERIC</name>